<comment type="caution">
    <text evidence="2">The sequence shown here is derived from an EMBL/GenBank/DDBJ whole genome shotgun (WGS) entry which is preliminary data.</text>
</comment>
<dbReference type="PANTHER" id="PTHR45947:SF15">
    <property type="entry name" value="TEICHURONIC ACID BIOSYNTHESIS GLYCOSYLTRANSFERASE TUAC-RELATED"/>
    <property type="match status" value="1"/>
</dbReference>
<dbReference type="Gene3D" id="3.40.50.2000">
    <property type="entry name" value="Glycogen Phosphorylase B"/>
    <property type="match status" value="1"/>
</dbReference>
<evidence type="ECO:0000313" key="2">
    <source>
        <dbReference type="EMBL" id="KUK78078.1"/>
    </source>
</evidence>
<feature type="domain" description="Glycosyl transferase family 1" evidence="1">
    <location>
        <begin position="2"/>
        <end position="127"/>
    </location>
</feature>
<sequence>EVKGADRLPAIARELLKLRSDVFFLIVGDGPLMKLLREKMPSENTRFTGRIHHDLMPLALNTMDVMVVASRNEGFPATILEARGCGIWVIGTEAGGISEAIDSDGIGGIDGENIEKSLSEAIDSSLDRGLHLASSRGTVQIPSWKDTVQSEARVYRECMK</sequence>
<proteinExistence type="predicted"/>
<dbReference type="GO" id="GO:0016757">
    <property type="term" value="F:glycosyltransferase activity"/>
    <property type="evidence" value="ECO:0007669"/>
    <property type="project" value="TreeGrafter"/>
</dbReference>
<dbReference type="Pfam" id="PF00534">
    <property type="entry name" value="Glycos_transf_1"/>
    <property type="match status" value="1"/>
</dbReference>
<keyword evidence="2" id="KW-0808">Transferase</keyword>
<gene>
    <name evidence="2" type="ORF">XD94_1846</name>
</gene>
<dbReference type="SUPFAM" id="SSF53756">
    <property type="entry name" value="UDP-Glycosyltransferase/glycogen phosphorylase"/>
    <property type="match status" value="1"/>
</dbReference>
<feature type="non-terminal residue" evidence="2">
    <location>
        <position position="1"/>
    </location>
</feature>
<protein>
    <submittedName>
        <fullName evidence="2">Glycosyltransferase</fullName>
    </submittedName>
</protein>
<dbReference type="InterPro" id="IPR001296">
    <property type="entry name" value="Glyco_trans_1"/>
</dbReference>
<evidence type="ECO:0000259" key="1">
    <source>
        <dbReference type="Pfam" id="PF00534"/>
    </source>
</evidence>
<accession>A0A101HJN6</accession>
<reference evidence="3" key="1">
    <citation type="journal article" date="2015" name="MBio">
        <title>Genome-Resolved Metagenomic Analysis Reveals Roles for Candidate Phyla and Other Microbial Community Members in Biogeochemical Transformations in Oil Reservoirs.</title>
        <authorList>
            <person name="Hu P."/>
            <person name="Tom L."/>
            <person name="Singh A."/>
            <person name="Thomas B.C."/>
            <person name="Baker B.J."/>
            <person name="Piceno Y.M."/>
            <person name="Andersen G.L."/>
            <person name="Banfield J.F."/>
        </authorList>
    </citation>
    <scope>NUCLEOTIDE SEQUENCE [LARGE SCALE GENOMIC DNA]</scope>
</reference>
<evidence type="ECO:0000313" key="3">
    <source>
        <dbReference type="Proteomes" id="UP000054092"/>
    </source>
</evidence>
<dbReference type="InterPro" id="IPR050194">
    <property type="entry name" value="Glycosyltransferase_grp1"/>
</dbReference>
<dbReference type="Proteomes" id="UP000054092">
    <property type="component" value="Unassembled WGS sequence"/>
</dbReference>
<dbReference type="PATRIC" id="fig|1184387.3.peg.316"/>
<dbReference type="PANTHER" id="PTHR45947">
    <property type="entry name" value="SULFOQUINOVOSYL TRANSFERASE SQD2"/>
    <property type="match status" value="1"/>
</dbReference>
<name>A0A101HJN6_9BACT</name>
<organism evidence="2 3">
    <name type="scientific">Mesotoga prima</name>
    <dbReference type="NCBI Taxonomy" id="1184387"/>
    <lineage>
        <taxon>Bacteria</taxon>
        <taxon>Thermotogati</taxon>
        <taxon>Thermotogota</taxon>
        <taxon>Thermotogae</taxon>
        <taxon>Kosmotogales</taxon>
        <taxon>Kosmotogaceae</taxon>
        <taxon>Mesotoga</taxon>
    </lineage>
</organism>
<dbReference type="EMBL" id="LGGP01000418">
    <property type="protein sequence ID" value="KUK78078.1"/>
    <property type="molecule type" value="Genomic_DNA"/>
</dbReference>
<dbReference type="AlphaFoldDB" id="A0A101HJN6"/>